<dbReference type="EMBL" id="JAULSY010000025">
    <property type="protein sequence ID" value="KAK0671021.1"/>
    <property type="molecule type" value="Genomic_DNA"/>
</dbReference>
<dbReference type="PANTHER" id="PTHR24148">
    <property type="entry name" value="ANKYRIN REPEAT DOMAIN-CONTAINING PROTEIN 39 HOMOLOG-RELATED"/>
    <property type="match status" value="1"/>
</dbReference>
<dbReference type="AlphaFoldDB" id="A0AA39ZH98"/>
<dbReference type="PANTHER" id="PTHR24148:SF64">
    <property type="entry name" value="HETEROKARYON INCOMPATIBILITY DOMAIN-CONTAINING PROTEIN"/>
    <property type="match status" value="1"/>
</dbReference>
<feature type="region of interest" description="Disordered" evidence="1">
    <location>
        <begin position="518"/>
        <end position="547"/>
    </location>
</feature>
<dbReference type="InterPro" id="IPR052895">
    <property type="entry name" value="HetReg/Transcr_Mod"/>
</dbReference>
<dbReference type="Pfam" id="PF06985">
    <property type="entry name" value="HET"/>
    <property type="match status" value="1"/>
</dbReference>
<evidence type="ECO:0000259" key="2">
    <source>
        <dbReference type="Pfam" id="PF06985"/>
    </source>
</evidence>
<dbReference type="Proteomes" id="UP001174997">
    <property type="component" value="Unassembled WGS sequence"/>
</dbReference>
<proteinExistence type="predicted"/>
<organism evidence="3 4">
    <name type="scientific">Cercophora samala</name>
    <dbReference type="NCBI Taxonomy" id="330535"/>
    <lineage>
        <taxon>Eukaryota</taxon>
        <taxon>Fungi</taxon>
        <taxon>Dikarya</taxon>
        <taxon>Ascomycota</taxon>
        <taxon>Pezizomycotina</taxon>
        <taxon>Sordariomycetes</taxon>
        <taxon>Sordariomycetidae</taxon>
        <taxon>Sordariales</taxon>
        <taxon>Lasiosphaeriaceae</taxon>
        <taxon>Cercophora</taxon>
    </lineage>
</organism>
<evidence type="ECO:0000256" key="1">
    <source>
        <dbReference type="SAM" id="MobiDB-lite"/>
    </source>
</evidence>
<name>A0AA39ZH98_9PEZI</name>
<sequence length="706" mass="78196">MSSKNASFPYPPLDTKRDALRILTIEPGDFADPLVCTLDPFLFSQKPKYVALSYTWGSSYKDNAQLPLTMSSLSPPSTQPATAPSPPITVNNHPFHIRHNLHLALLHLRSSTHPISLWADAICINQSDTAERNRQVSLMSFIYTRASYVVVWLGTKNHTTNHPPSSSSSAGPAVYRSMSLEWKAGQTQHLAAGLIPQPTTHHGNGQARTAKIRYSPRPPQATVMRLAESTYWTRLWVVQEVCLPRSLLVVYGSDVWAYEEFQQQQQHAESEPVAAVLAPMRRLLETREKRHTSVMTLESLVERFAGNECSELRDRVYGLLGCANDVAASSGDGLEQRLSRLDVAQRASGRAVSPRARGTLGGLKVDYNRSFYDLWRGVVAFVFYHTKSTGGKTGVGYLEGEERRITIVRTAGIIQRALGQKLDEELPPTQRLQRDPESIKVVGYIAGEILQIGPGYDDLVGSYQAQQDWTSCWDEFYDSEQLAALREIDEEFMAKILDYEKQDLGRIRNIPDPFVIGSRVPVNKEPPEQGEGCAPMGGTTRSNSDLSHSISSEQESFYLEPDEEARDIDKDARICLGTGYFIGLVPPAAKVGDIVVRFWNCNAAIVMRPLSSNIQDQHEATSQMFMLVGRADVASSADRSDETITSPEHDTHFERCAAMAGSLEGGDASSVRPAGYREGCSQKELGAIYVDIGLRTLQMITANIEV</sequence>
<gene>
    <name evidence="3" type="ORF">QBC41DRAFT_354577</name>
</gene>
<keyword evidence="4" id="KW-1185">Reference proteome</keyword>
<reference evidence="3" key="1">
    <citation type="submission" date="2023-06" db="EMBL/GenBank/DDBJ databases">
        <title>Genome-scale phylogeny and comparative genomics of the fungal order Sordariales.</title>
        <authorList>
            <consortium name="Lawrence Berkeley National Laboratory"/>
            <person name="Hensen N."/>
            <person name="Bonometti L."/>
            <person name="Westerberg I."/>
            <person name="Brannstrom I.O."/>
            <person name="Guillou S."/>
            <person name="Cros-Aarteil S."/>
            <person name="Calhoun S."/>
            <person name="Haridas S."/>
            <person name="Kuo A."/>
            <person name="Mondo S."/>
            <person name="Pangilinan J."/>
            <person name="Riley R."/>
            <person name="Labutti K."/>
            <person name="Andreopoulos B."/>
            <person name="Lipzen A."/>
            <person name="Chen C."/>
            <person name="Yanf M."/>
            <person name="Daum C."/>
            <person name="Ng V."/>
            <person name="Clum A."/>
            <person name="Steindorff A."/>
            <person name="Ohm R."/>
            <person name="Martin F."/>
            <person name="Silar P."/>
            <person name="Natvig D."/>
            <person name="Lalanne C."/>
            <person name="Gautier V."/>
            <person name="Ament-Velasquez S.L."/>
            <person name="Kruys A."/>
            <person name="Hutchinson M.I."/>
            <person name="Powell A.J."/>
            <person name="Barry K."/>
            <person name="Miller A.N."/>
            <person name="Grigoriev I.V."/>
            <person name="Debuchy R."/>
            <person name="Gladieux P."/>
            <person name="Thoren M.H."/>
            <person name="Johannesson H."/>
        </authorList>
    </citation>
    <scope>NUCLEOTIDE SEQUENCE</scope>
    <source>
        <strain evidence="3">CBS 307.81</strain>
    </source>
</reference>
<feature type="domain" description="Heterokaryon incompatibility" evidence="2">
    <location>
        <begin position="49"/>
        <end position="240"/>
    </location>
</feature>
<accession>A0AA39ZH98</accession>
<comment type="caution">
    <text evidence="3">The sequence shown here is derived from an EMBL/GenBank/DDBJ whole genome shotgun (WGS) entry which is preliminary data.</text>
</comment>
<protein>
    <submittedName>
        <fullName evidence="3">Heterokaryon incompatibility protein-domain-containing protein</fullName>
    </submittedName>
</protein>
<evidence type="ECO:0000313" key="3">
    <source>
        <dbReference type="EMBL" id="KAK0671021.1"/>
    </source>
</evidence>
<dbReference type="InterPro" id="IPR010730">
    <property type="entry name" value="HET"/>
</dbReference>
<evidence type="ECO:0000313" key="4">
    <source>
        <dbReference type="Proteomes" id="UP001174997"/>
    </source>
</evidence>